<organism evidence="3">
    <name type="scientific">Gordonia sp. MP11Mi</name>
    <dbReference type="NCBI Taxonomy" id="3022769"/>
    <lineage>
        <taxon>Bacteria</taxon>
        <taxon>Bacillati</taxon>
        <taxon>Actinomycetota</taxon>
        <taxon>Actinomycetes</taxon>
        <taxon>Mycobacteriales</taxon>
        <taxon>Gordoniaceae</taxon>
        <taxon>Gordonia</taxon>
    </lineage>
</organism>
<dbReference type="RefSeq" id="WP_420039087.1">
    <property type="nucleotide sequence ID" value="NZ_CP128986.1"/>
</dbReference>
<keyword evidence="1" id="KW-1133">Transmembrane helix</keyword>
<keyword evidence="1" id="KW-0472">Membrane</keyword>
<dbReference type="AlphaFoldDB" id="A0AA97GVX5"/>
<gene>
    <name evidence="3" type="ORF">MP11Mi_23560</name>
</gene>
<evidence type="ECO:0000259" key="2">
    <source>
        <dbReference type="Pfam" id="PF12158"/>
    </source>
</evidence>
<protein>
    <recommendedName>
        <fullName evidence="2">DUF3592 domain-containing protein</fullName>
    </recommendedName>
</protein>
<evidence type="ECO:0000313" key="3">
    <source>
        <dbReference type="EMBL" id="WOC13255.1"/>
    </source>
</evidence>
<proteinExistence type="predicted"/>
<keyword evidence="1" id="KW-0812">Transmembrane</keyword>
<accession>A0AA97GVX5</accession>
<dbReference type="Pfam" id="PF12158">
    <property type="entry name" value="DUF3592"/>
    <property type="match status" value="1"/>
</dbReference>
<sequence length="189" mass="19531">MSLRPMELAVQVFVAVAAAVWAAVFAATMPGSSTGLGISVIALLAAIAGGLVIPVRWLLLTIGAFALGVAVGAAITGLWLLAAPVAVIGIIAVGAWLVRLVPILRLHRTGFRTAGLVVESDGQRAESGETTHSTVKFRVEFTDADGGPRSVVMTDTFAVDVRPKVGDVVTVYADPANPERATAVFDART</sequence>
<reference evidence="3" key="1">
    <citation type="submission" date="2023-06" db="EMBL/GenBank/DDBJ databases">
        <title>Gordonia sp. nov. and Pseudochrobactrum sp. nov., two species isolated from the burying beetle Nicrophorus vespilloides.</title>
        <authorList>
            <person name="Poehlein A."/>
            <person name="Guzman J."/>
            <person name="Daniel R."/>
            <person name="Vilcinskas A."/>
        </authorList>
    </citation>
    <scope>NUCLEOTIDE SEQUENCE</scope>
    <source>
        <strain evidence="3">MP11Mi</strain>
    </source>
</reference>
<dbReference type="EMBL" id="CP128986">
    <property type="protein sequence ID" value="WOC13255.1"/>
    <property type="molecule type" value="Genomic_DNA"/>
</dbReference>
<feature type="transmembrane region" description="Helical" evidence="1">
    <location>
        <begin position="85"/>
        <end position="104"/>
    </location>
</feature>
<evidence type="ECO:0000256" key="1">
    <source>
        <dbReference type="SAM" id="Phobius"/>
    </source>
</evidence>
<feature type="domain" description="DUF3592" evidence="2">
    <location>
        <begin position="113"/>
        <end position="184"/>
    </location>
</feature>
<name>A0AA97GVX5_9ACTN</name>
<feature type="transmembrane region" description="Helical" evidence="1">
    <location>
        <begin position="36"/>
        <end position="53"/>
    </location>
</feature>
<feature type="transmembrane region" description="Helical" evidence="1">
    <location>
        <begin position="58"/>
        <end position="79"/>
    </location>
</feature>
<dbReference type="InterPro" id="IPR021994">
    <property type="entry name" value="DUF3592"/>
</dbReference>